<name>A0ABU8I1H7_9SPHI</name>
<keyword evidence="5" id="KW-1185">Reference proteome</keyword>
<accession>A0ABU8I1H7</accession>
<feature type="transmembrane region" description="Helical" evidence="2">
    <location>
        <begin position="399"/>
        <end position="419"/>
    </location>
</feature>
<gene>
    <name evidence="4" type="ORF">VJ786_00625</name>
</gene>
<feature type="chain" id="PRO_5045412934" description="HTH luxR-type domain-containing protein" evidence="3">
    <location>
        <begin position="20"/>
        <end position="582"/>
    </location>
</feature>
<evidence type="ECO:0000256" key="2">
    <source>
        <dbReference type="SAM" id="Phobius"/>
    </source>
</evidence>
<dbReference type="EMBL" id="JAYLLN010000001">
    <property type="protein sequence ID" value="MEI5983393.1"/>
    <property type="molecule type" value="Genomic_DNA"/>
</dbReference>
<feature type="coiled-coil region" evidence="1">
    <location>
        <begin position="429"/>
        <end position="456"/>
    </location>
</feature>
<evidence type="ECO:0000313" key="4">
    <source>
        <dbReference type="EMBL" id="MEI5983393.1"/>
    </source>
</evidence>
<dbReference type="Proteomes" id="UP001363035">
    <property type="component" value="Unassembled WGS sequence"/>
</dbReference>
<evidence type="ECO:0000313" key="5">
    <source>
        <dbReference type="Proteomes" id="UP001363035"/>
    </source>
</evidence>
<protein>
    <recommendedName>
        <fullName evidence="6">HTH luxR-type domain-containing protein</fullName>
    </recommendedName>
</protein>
<dbReference type="SUPFAM" id="SSF46894">
    <property type="entry name" value="C-terminal effector domain of the bipartite response regulators"/>
    <property type="match status" value="1"/>
</dbReference>
<keyword evidence="1" id="KW-0175">Coiled coil</keyword>
<feature type="signal peptide" evidence="3">
    <location>
        <begin position="1"/>
        <end position="19"/>
    </location>
</feature>
<evidence type="ECO:0008006" key="6">
    <source>
        <dbReference type="Google" id="ProtNLM"/>
    </source>
</evidence>
<reference evidence="4 5" key="1">
    <citation type="submission" date="2024-01" db="EMBL/GenBank/DDBJ databases">
        <title>Sphingobacterium tenebrionis sp. nov., a novel endophyte isolated from tenebrio molitor intestines.</title>
        <authorList>
            <person name="Zhang C."/>
        </authorList>
    </citation>
    <scope>NUCLEOTIDE SEQUENCE [LARGE SCALE GENOMIC DNA]</scope>
    <source>
        <strain evidence="4 5">PU5-4</strain>
    </source>
</reference>
<organism evidence="4 5">
    <name type="scientific">Sphingobacterium tenebrionis</name>
    <dbReference type="NCBI Taxonomy" id="3111775"/>
    <lineage>
        <taxon>Bacteria</taxon>
        <taxon>Pseudomonadati</taxon>
        <taxon>Bacteroidota</taxon>
        <taxon>Sphingobacteriia</taxon>
        <taxon>Sphingobacteriales</taxon>
        <taxon>Sphingobacteriaceae</taxon>
        <taxon>Sphingobacterium</taxon>
    </lineage>
</organism>
<keyword evidence="3" id="KW-0732">Signal</keyword>
<evidence type="ECO:0000256" key="1">
    <source>
        <dbReference type="SAM" id="Coils"/>
    </source>
</evidence>
<keyword evidence="2" id="KW-0812">Transmembrane</keyword>
<comment type="caution">
    <text evidence="4">The sequence shown here is derived from an EMBL/GenBank/DDBJ whole genome shotgun (WGS) entry which is preliminary data.</text>
</comment>
<keyword evidence="2" id="KW-0472">Membrane</keyword>
<dbReference type="RefSeq" id="WP_336557026.1">
    <property type="nucleotide sequence ID" value="NZ_JAYLLN010000001.1"/>
</dbReference>
<keyword evidence="2" id="KW-1133">Transmembrane helix</keyword>
<evidence type="ECO:0000256" key="3">
    <source>
        <dbReference type="SAM" id="SignalP"/>
    </source>
</evidence>
<proteinExistence type="predicted"/>
<sequence>MKNAIVLILLLFSLFRAQGNSKEIDPSIKSILLKVEKMVLNSQNKEAIDLLMGEVNKTKSGDALAIYYGQLSSIYLSKDSLQQGKKFNDLSVAQRSSALTPEALAATYRSSAYLKSFLNLSDEVVKEANEGLNILQQVPEAYTLKYALYYLLYSTYSGWNDSEKMEENIRKCELNANLGKNYNQQSNVQIGYSSLYLARYRKHKKRADLDSSYHHLLQSYSIHEMHPEQISGNTKVVTAVNLANYYLEFAEGPVLERKKKAYGYLEKAEEELKNNKGQFGRWVNIYGIKSSFAQLEGNIPLAEQYLIAASNLLNDRKDNSLLKLEYKLYQELSSLSEKKNDLASALAYHKKAEMVLKQNFDQVQLFNTQKLDIQYETERKDQQLKLLEETAALQKKLNYVYGGAAILAVLVLIFILRSYKFKLQYAKSREIQLAKQKEAEQEIMELKHQQLQKEALANNLIIEHKNDMLKQIKTKIQEGDSSQLKKLLKEENLLSADFEDIKWQIQQLHPNFFQQLMDKSTQKLTQLDLKYCAYIYLQLSTKQIAQVLHVEPQSVRMFKYRLKQKFGLPKESDLENFLQELV</sequence>
<dbReference type="InterPro" id="IPR016032">
    <property type="entry name" value="Sig_transdc_resp-reg_C-effctor"/>
</dbReference>